<dbReference type="Proteomes" id="UP001163603">
    <property type="component" value="Chromosome 15"/>
</dbReference>
<name>A0ACC0X1V0_9ROSI</name>
<reference evidence="2" key="1">
    <citation type="journal article" date="2023" name="G3 (Bethesda)">
        <title>Genome assembly and association tests identify interacting loci associated with vigor, precocity, and sex in interspecific pistachio rootstocks.</title>
        <authorList>
            <person name="Palmer W."/>
            <person name="Jacygrad E."/>
            <person name="Sagayaradj S."/>
            <person name="Cavanaugh K."/>
            <person name="Han R."/>
            <person name="Bertier L."/>
            <person name="Beede B."/>
            <person name="Kafkas S."/>
            <person name="Golino D."/>
            <person name="Preece J."/>
            <person name="Michelmore R."/>
        </authorList>
    </citation>
    <scope>NUCLEOTIDE SEQUENCE [LARGE SCALE GENOMIC DNA]</scope>
</reference>
<keyword evidence="2" id="KW-1185">Reference proteome</keyword>
<gene>
    <name evidence="1" type="ORF">Pint_30490</name>
</gene>
<protein>
    <submittedName>
        <fullName evidence="1">Uncharacterized protein</fullName>
    </submittedName>
</protein>
<evidence type="ECO:0000313" key="1">
    <source>
        <dbReference type="EMBL" id="KAJ0007819.1"/>
    </source>
</evidence>
<proteinExistence type="predicted"/>
<dbReference type="EMBL" id="CM047750">
    <property type="protein sequence ID" value="KAJ0007819.1"/>
    <property type="molecule type" value="Genomic_DNA"/>
</dbReference>
<evidence type="ECO:0000313" key="2">
    <source>
        <dbReference type="Proteomes" id="UP001163603"/>
    </source>
</evidence>
<comment type="caution">
    <text evidence="1">The sequence shown here is derived from an EMBL/GenBank/DDBJ whole genome shotgun (WGS) entry which is preliminary data.</text>
</comment>
<accession>A0ACC0X1V0</accession>
<organism evidence="1 2">
    <name type="scientific">Pistacia integerrima</name>
    <dbReference type="NCBI Taxonomy" id="434235"/>
    <lineage>
        <taxon>Eukaryota</taxon>
        <taxon>Viridiplantae</taxon>
        <taxon>Streptophyta</taxon>
        <taxon>Embryophyta</taxon>
        <taxon>Tracheophyta</taxon>
        <taxon>Spermatophyta</taxon>
        <taxon>Magnoliopsida</taxon>
        <taxon>eudicotyledons</taxon>
        <taxon>Gunneridae</taxon>
        <taxon>Pentapetalae</taxon>
        <taxon>rosids</taxon>
        <taxon>malvids</taxon>
        <taxon>Sapindales</taxon>
        <taxon>Anacardiaceae</taxon>
        <taxon>Pistacia</taxon>
    </lineage>
</organism>
<sequence>MPEELGLLRELPLEMTELKHLKNISLFENQFFGVIPPTLGINSSLIQIRLYQYLENCTNVASIDLSGNMLTGLIPPELGNLVNLQGLNLSHNHLQVSIPASLNSWKSLSTSILSENHFTGGIPTFWSEFENLLELLIGGNIFGDVIPASIGILQNLNCALNLRNNGLIGQIPSELEKRLKHRAEISAVEGSFSILNKVMEATENLNDQYIVGRGAHGVVYKTLFDLNTVFAVKRLCLEGIQCRTLVYLENRSLHDVLHATNGPPTLEWKVRYKIAIGAAHALAYLHHDCDPAIVHRDIKPENIVLYSEMEPHISNFGIAKFLDQSSASTSSISILGTIGYIAPANLNFSIIGFILYSNLLISFFMKVFSRNAFTTRKSKESDVHSYGVVLLELITRKKPLDPSFLEKPDIVGWVSSVWNNTKEINHIVDSRLIEEFQDFNFQEQVIDVLSFGFGMYQQGTKQQT</sequence>